<dbReference type="InterPro" id="IPR050662">
    <property type="entry name" value="Sec-metab_biosynth-thioest"/>
</dbReference>
<evidence type="ECO:0000259" key="1">
    <source>
        <dbReference type="SMART" id="SM00849"/>
    </source>
</evidence>
<dbReference type="RefSeq" id="WP_339965463.1">
    <property type="nucleotide sequence ID" value="NZ_JBBHJY010000002.1"/>
</dbReference>
<dbReference type="SUPFAM" id="SSF56281">
    <property type="entry name" value="Metallo-hydrolase/oxidoreductase"/>
    <property type="match status" value="1"/>
</dbReference>
<dbReference type="Pfam" id="PF00753">
    <property type="entry name" value="Lactamase_B"/>
    <property type="match status" value="1"/>
</dbReference>
<accession>A0ABU8S772</accession>
<keyword evidence="3" id="KW-1185">Reference proteome</keyword>
<comment type="caution">
    <text evidence="2">The sequence shown here is derived from an EMBL/GenBank/DDBJ whole genome shotgun (WGS) entry which is preliminary data.</text>
</comment>
<evidence type="ECO:0000313" key="3">
    <source>
        <dbReference type="Proteomes" id="UP001379235"/>
    </source>
</evidence>
<sequence>MNLLQPTKRGVFAPIHPLPAPPETGKMMELVPGVHWLRMGLPIALDHINLWALADGHGWTIVDTGIDHPGSTETWERLLREDLGNVPVTRVIVTHMHADHAGLAGWLVEKFGCKLWMTRTEYLSAQAIAGSSGEEPAFRALHSKAGWTAAEIAELGARKRTIAGFYAPLPGSIRRMRDNDTLEIGGKLWRVIAGGGHSPEHACLHCPELGLFISGDMVLPGISSNISVDPVEPDGDPLAEWFTTLSRIREKVPNDVLVLPSHGRCFTGLHERIDVLVGEQRGVLKQLLPALVQPKRADELFGVLFKRPISRSDIPLMGLATGETLALLNHLVTRGSVHRRTGADGVTVYQLTNGATL</sequence>
<dbReference type="SMART" id="SM00849">
    <property type="entry name" value="Lactamase_B"/>
    <property type="match status" value="1"/>
</dbReference>
<feature type="domain" description="Metallo-beta-lactamase" evidence="1">
    <location>
        <begin position="47"/>
        <end position="262"/>
    </location>
</feature>
<dbReference type="Gene3D" id="3.60.15.10">
    <property type="entry name" value="Ribonuclease Z/Hydroxyacylglutathione hydrolase-like"/>
    <property type="match status" value="1"/>
</dbReference>
<organism evidence="2 3">
    <name type="scientific">Novosphingobium aquae</name>
    <dbReference type="NCBI Taxonomy" id="3133435"/>
    <lineage>
        <taxon>Bacteria</taxon>
        <taxon>Pseudomonadati</taxon>
        <taxon>Pseudomonadota</taxon>
        <taxon>Alphaproteobacteria</taxon>
        <taxon>Sphingomonadales</taxon>
        <taxon>Sphingomonadaceae</taxon>
        <taxon>Novosphingobium</taxon>
    </lineage>
</organism>
<reference evidence="2 3" key="1">
    <citation type="submission" date="2024-03" db="EMBL/GenBank/DDBJ databases">
        <authorList>
            <person name="Jo J.-H."/>
        </authorList>
    </citation>
    <scope>NUCLEOTIDE SEQUENCE [LARGE SCALE GENOMIC DNA]</scope>
    <source>
        <strain evidence="2 3">AS3R-12</strain>
    </source>
</reference>
<evidence type="ECO:0000313" key="2">
    <source>
        <dbReference type="EMBL" id="MEJ6009411.1"/>
    </source>
</evidence>
<dbReference type="InterPro" id="IPR036388">
    <property type="entry name" value="WH-like_DNA-bd_sf"/>
</dbReference>
<dbReference type="PANTHER" id="PTHR23131:SF4">
    <property type="entry name" value="METALLO-BETA-LACTAMASE SUPERFAMILY POTEIN"/>
    <property type="match status" value="1"/>
</dbReference>
<name>A0ABU8S772_9SPHN</name>
<dbReference type="Gene3D" id="1.10.10.10">
    <property type="entry name" value="Winged helix-like DNA-binding domain superfamily/Winged helix DNA-binding domain"/>
    <property type="match status" value="1"/>
</dbReference>
<proteinExistence type="predicted"/>
<gene>
    <name evidence="2" type="ORF">WG900_05710</name>
</gene>
<dbReference type="InterPro" id="IPR001279">
    <property type="entry name" value="Metallo-B-lactamas"/>
</dbReference>
<protein>
    <submittedName>
        <fullName evidence="2">MBL fold metallo-hydrolase</fullName>
    </submittedName>
</protein>
<dbReference type="PANTHER" id="PTHR23131">
    <property type="entry name" value="ENDORIBONUCLEASE LACTB2"/>
    <property type="match status" value="1"/>
</dbReference>
<dbReference type="Proteomes" id="UP001379235">
    <property type="component" value="Unassembled WGS sequence"/>
</dbReference>
<dbReference type="InterPro" id="IPR036866">
    <property type="entry name" value="RibonucZ/Hydroxyglut_hydro"/>
</dbReference>
<dbReference type="EMBL" id="JBBHJY010000002">
    <property type="protein sequence ID" value="MEJ6009411.1"/>
    <property type="molecule type" value="Genomic_DNA"/>
</dbReference>